<feature type="region of interest" description="Disordered" evidence="2">
    <location>
        <begin position="386"/>
        <end position="672"/>
    </location>
</feature>
<feature type="signal peptide" evidence="4">
    <location>
        <begin position="1"/>
        <end position="30"/>
    </location>
</feature>
<accession>A0A1S6HN12</accession>
<proteinExistence type="predicted"/>
<evidence type="ECO:0000259" key="5">
    <source>
        <dbReference type="Pfam" id="PF16973"/>
    </source>
</evidence>
<dbReference type="NCBIfam" id="TIGR03505">
    <property type="entry name" value="FimV_core"/>
    <property type="match status" value="1"/>
</dbReference>
<reference evidence="6 7" key="1">
    <citation type="submission" date="2016-03" db="EMBL/GenBank/DDBJ databases">
        <title>Complete genome sequence of Shewanella psychrophila WP2, a deep sea bacterium isolated from west Pacific sediment.</title>
        <authorList>
            <person name="Xu G."/>
            <person name="Jian H."/>
        </authorList>
    </citation>
    <scope>NUCLEOTIDE SEQUENCE [LARGE SCALE GENOMIC DNA]</scope>
    <source>
        <strain evidence="6 7">WP2</strain>
    </source>
</reference>
<evidence type="ECO:0000256" key="3">
    <source>
        <dbReference type="SAM" id="Phobius"/>
    </source>
</evidence>
<feature type="domain" description="Flagellar motor switch protein FliN N-terminal" evidence="5">
    <location>
        <begin position="398"/>
        <end position="426"/>
    </location>
</feature>
<evidence type="ECO:0000256" key="4">
    <source>
        <dbReference type="SAM" id="SignalP"/>
    </source>
</evidence>
<dbReference type="InterPro" id="IPR020012">
    <property type="entry name" value="LysM_FimV"/>
</dbReference>
<feature type="compositionally biased region" description="Low complexity" evidence="2">
    <location>
        <begin position="325"/>
        <end position="336"/>
    </location>
</feature>
<feature type="compositionally biased region" description="Acidic residues" evidence="2">
    <location>
        <begin position="394"/>
        <end position="406"/>
    </location>
</feature>
<keyword evidence="3" id="KW-1133">Transmembrane helix</keyword>
<organism evidence="6 7">
    <name type="scientific">Shewanella psychrophila</name>
    <dbReference type="NCBI Taxonomy" id="225848"/>
    <lineage>
        <taxon>Bacteria</taxon>
        <taxon>Pseudomonadati</taxon>
        <taxon>Pseudomonadota</taxon>
        <taxon>Gammaproteobacteria</taxon>
        <taxon>Alteromonadales</taxon>
        <taxon>Shewanellaceae</taxon>
        <taxon>Shewanella</taxon>
    </lineage>
</organism>
<keyword evidence="7" id="KW-1185">Reference proteome</keyword>
<feature type="compositionally biased region" description="Basic and acidic residues" evidence="2">
    <location>
        <begin position="307"/>
        <end position="317"/>
    </location>
</feature>
<dbReference type="Proteomes" id="UP000189545">
    <property type="component" value="Chromosome"/>
</dbReference>
<feature type="compositionally biased region" description="Acidic residues" evidence="2">
    <location>
        <begin position="538"/>
        <end position="555"/>
    </location>
</feature>
<dbReference type="RefSeq" id="WP_077752156.1">
    <property type="nucleotide sequence ID" value="NZ_CP014782.1"/>
</dbReference>
<dbReference type="NCBIfam" id="TIGR03504">
    <property type="entry name" value="FimV_Cterm"/>
    <property type="match status" value="1"/>
</dbReference>
<dbReference type="InterPro" id="IPR020011">
    <property type="entry name" value="FimV_C"/>
</dbReference>
<gene>
    <name evidence="6" type="ORF">Sps_01757</name>
</gene>
<feature type="compositionally biased region" description="Low complexity" evidence="2">
    <location>
        <begin position="469"/>
        <end position="480"/>
    </location>
</feature>
<sequence length="1033" mass="111434">MNFRTPYLVGLMASALLVFTVSPFVQTAFAAEPLKITGPDGEVRQTNRQYGPTQSSDTFWSIAQKVRPDNSVSIYQVMAAIYDANPHAFSNANFNSLEKGMILLIPSKDLMLAIPKSMAKARAERDDKGWRTATQPKVVQARQAAEATTSTPARPVTLPITPADTSVAQKPAASAGVAEVTAKLEAAEAKNLQLTDELGRAQDQLDLGNSDTETLKSKIAELNEQVAILEEQLQISMQQGASLTEEVESLQEQINALQTVVPEEDTDQWRNLMSNPLMLIAAISIPALLVLVLLWFFLRRRRDEGTDKEELVDKEVEVTPAPDPSAGAEAETAEASAGEDLEAMAVHLDTEEEDSIDSLMNIDTAELQPEVDMSSDDEQVDLASDMFVDPGETPSEEEPVEEEGQSLDDLWAEAMGEQDEEEAKAGEDDLDSLLAGFDEEPTKDETPDEVASIEDIPVETDSVEEASAEESSPVESSSEIVSEDDLDSLLAGFDEPDDASKTQLETDTQSDIVAEDDLDSLLAGFDEPDDASKTQVETEAETDTQSDIVAEDDLDSLLAGFDEPADVSSIQVETDAENETQSDVVAEDDLDSLLAGFDEPADAPRDDVEADLSEEIAAELEQDVTMTAEEDTPGEELVDKDNSEKEAEEDLDALLAGFDAPAEDAETTDLSDAISAELEGEVDTNQDDNVEDLDALLAGFDEEDNDARIEDSSIKDTSIENTQAEAVPAEETPSAITAKPEADLTDAISAELEGEVETTADSEDDLDSLLAEFDIADTGIAEQLDKPESQDDNLLASASEPSLEREPSGDDALDSLLADLEAVDPKTAKDPVATKAVGGMFSDLKGGKKSDDNSLDWEPSADVQESVIELASNDELLSPSLDAEEEPVESELPSKLADKEKLTVDEALAALDAEELAKSPAVAVPEHDLTNFQKDNGFIDIDRLLNEADEEVVDTDQYKELDVDMGELDSLMGNAAMVDVDDEENSVNAKLDLARAYIEIDDNDSAKALLKEVQIDGNDRQKEEAEGLIKSLD</sequence>
<keyword evidence="4" id="KW-0732">Signal</keyword>
<keyword evidence="1" id="KW-0175">Coiled coil</keyword>
<feature type="compositionally biased region" description="Polar residues" evidence="2">
    <location>
        <begin position="501"/>
        <end position="511"/>
    </location>
</feature>
<feature type="chain" id="PRO_5012119620" evidence="4">
    <location>
        <begin position="31"/>
        <end position="1033"/>
    </location>
</feature>
<dbReference type="OrthoDB" id="5298707at2"/>
<dbReference type="STRING" id="225848.Sps_01757"/>
<protein>
    <submittedName>
        <fullName evidence="6">FimV N-terminal domain</fullName>
    </submittedName>
</protein>
<dbReference type="Gene3D" id="1.20.58.2200">
    <property type="match status" value="1"/>
</dbReference>
<feature type="region of interest" description="Disordered" evidence="2">
    <location>
        <begin position="699"/>
        <end position="742"/>
    </location>
</feature>
<feature type="compositionally biased region" description="Acidic residues" evidence="2">
    <location>
        <begin position="574"/>
        <end position="591"/>
    </location>
</feature>
<feature type="region of interest" description="Disordered" evidence="2">
    <location>
        <begin position="307"/>
        <end position="336"/>
    </location>
</feature>
<evidence type="ECO:0000256" key="1">
    <source>
        <dbReference type="SAM" id="Coils"/>
    </source>
</evidence>
<evidence type="ECO:0000313" key="7">
    <source>
        <dbReference type="Proteomes" id="UP000189545"/>
    </source>
</evidence>
<feature type="compositionally biased region" description="Acidic residues" evidence="2">
    <location>
        <begin position="608"/>
        <end position="636"/>
    </location>
</feature>
<evidence type="ECO:0000256" key="2">
    <source>
        <dbReference type="SAM" id="MobiDB-lite"/>
    </source>
</evidence>
<keyword evidence="3" id="KW-0812">Transmembrane</keyword>
<feature type="region of interest" description="Disordered" evidence="2">
    <location>
        <begin position="779"/>
        <end position="899"/>
    </location>
</feature>
<keyword evidence="3" id="KW-0472">Membrane</keyword>
<name>A0A1S6HN12_9GAMM</name>
<feature type="compositionally biased region" description="Acidic residues" evidence="2">
    <location>
        <begin position="437"/>
        <end position="468"/>
    </location>
</feature>
<feature type="compositionally biased region" description="Basic and acidic residues" evidence="2">
    <location>
        <begin position="706"/>
        <end position="718"/>
    </location>
</feature>
<dbReference type="InterPro" id="IPR031576">
    <property type="entry name" value="FliN_N"/>
</dbReference>
<evidence type="ECO:0000313" key="6">
    <source>
        <dbReference type="EMBL" id="AQS36921.1"/>
    </source>
</evidence>
<dbReference type="KEGG" id="spsw:Sps_01757"/>
<dbReference type="InterPro" id="IPR038440">
    <property type="entry name" value="FimV_C_sf"/>
</dbReference>
<dbReference type="Pfam" id="PF16973">
    <property type="entry name" value="FliN_N"/>
    <property type="match status" value="1"/>
</dbReference>
<dbReference type="AlphaFoldDB" id="A0A1S6HN12"/>
<feature type="coiled-coil region" evidence="1">
    <location>
        <begin position="177"/>
        <end position="260"/>
    </location>
</feature>
<feature type="transmembrane region" description="Helical" evidence="3">
    <location>
        <begin position="277"/>
        <end position="298"/>
    </location>
</feature>
<dbReference type="EMBL" id="CP014782">
    <property type="protein sequence ID" value="AQS36921.1"/>
    <property type="molecule type" value="Genomic_DNA"/>
</dbReference>